<protein>
    <submittedName>
        <fullName evidence="1">Uncharacterized protein</fullName>
    </submittedName>
</protein>
<name>A0A0B7HS28_9FLAO</name>
<proteinExistence type="predicted"/>
<organism evidence="1 2">
    <name type="scientific">Capnocytophaga canimorsus</name>
    <dbReference type="NCBI Taxonomy" id="28188"/>
    <lineage>
        <taxon>Bacteria</taxon>
        <taxon>Pseudomonadati</taxon>
        <taxon>Bacteroidota</taxon>
        <taxon>Flavobacteriia</taxon>
        <taxon>Flavobacteriales</taxon>
        <taxon>Flavobacteriaceae</taxon>
        <taxon>Capnocytophaga</taxon>
    </lineage>
</organism>
<evidence type="ECO:0000313" key="2">
    <source>
        <dbReference type="Proteomes" id="UP000044026"/>
    </source>
</evidence>
<evidence type="ECO:0000313" key="1">
    <source>
        <dbReference type="EMBL" id="CEN40378.1"/>
    </source>
</evidence>
<dbReference type="Proteomes" id="UP000044026">
    <property type="component" value="Unassembled WGS sequence"/>
</dbReference>
<sequence>MKIQSKKSCYFWLINFALLLFVGCSTMRLAPYPTDESTAPPPPPPSVCELLKVKVLEVSDKKDNSKVTITYELANLAPVTIEKIYSQCALLFLIKTKQGTQIAHMKSIFSSVLAESSVIENVDILVSTYDVEEVEVEVVKK</sequence>
<dbReference type="PROSITE" id="PS51257">
    <property type="entry name" value="PROKAR_LIPOPROTEIN"/>
    <property type="match status" value="1"/>
</dbReference>
<gene>
    <name evidence="1" type="ORF">CCAN12_780114</name>
</gene>
<accession>A0A0B7HS28</accession>
<dbReference type="AlphaFoldDB" id="A0A0B7HS28"/>
<reference evidence="1 2" key="1">
    <citation type="submission" date="2015-01" db="EMBL/GenBank/DDBJ databases">
        <authorList>
            <person name="Xiang T."/>
            <person name="Song Y."/>
            <person name="Huang L."/>
            <person name="Wang B."/>
            <person name="Wu P."/>
        </authorList>
    </citation>
    <scope>NUCLEOTIDE SEQUENCE [LARGE SCALE GENOMIC DNA]</scope>
    <source>
        <strain evidence="1 2">Cc12</strain>
    </source>
</reference>
<dbReference type="EMBL" id="CDOE01000076">
    <property type="protein sequence ID" value="CEN40378.1"/>
    <property type="molecule type" value="Genomic_DNA"/>
</dbReference>